<evidence type="ECO:0008006" key="3">
    <source>
        <dbReference type="Google" id="ProtNLM"/>
    </source>
</evidence>
<evidence type="ECO:0000313" key="1">
    <source>
        <dbReference type="EMBL" id="AMZ75298.1"/>
    </source>
</evidence>
<gene>
    <name evidence="1" type="ORF">TK06_09165</name>
</gene>
<reference evidence="1 2" key="2">
    <citation type="journal article" date="2018" name="Nature">
        <title>Mutant phenotypes for thousands of bacterial genes of unknown function.</title>
        <authorList>
            <person name="Price M.N."/>
            <person name="Wetmore K.M."/>
            <person name="Waters R.J."/>
            <person name="Callaghan M."/>
            <person name="Ray J."/>
            <person name="Liu H."/>
            <person name="Kuehl J.V."/>
            <person name="Melnyk R.A."/>
            <person name="Lamson J.S."/>
            <person name="Suh Y."/>
            <person name="Carlson H.K."/>
            <person name="Esquivel Z."/>
            <person name="Sadeeshkumar H."/>
            <person name="Chakraborty R."/>
            <person name="Zane G.M."/>
            <person name="Rubin B.E."/>
            <person name="Wall J.D."/>
            <person name="Visel A."/>
            <person name="Bristow J."/>
            <person name="Blow M.J."/>
            <person name="Arkin A.P."/>
            <person name="Deutschbauer A.M."/>
        </authorList>
    </citation>
    <scope>NUCLEOTIDE SEQUENCE [LARGE SCALE GENOMIC DNA]</scope>
    <source>
        <strain evidence="1 2">FW300-N2E2</strain>
    </source>
</reference>
<dbReference type="AlphaFoldDB" id="A0A165ZVK8"/>
<sequence length="434" mass="47596">MFLGLALAVVDHSASAATIYKDDNTKLDFTVQAIYGAFHSSESYNQGGPIKSGAAGWQEGVLRAGFKGQTLLPGLYDSSLYGETTWVASGTWDGGDAAGYTDGSERRASIDRAYIGWRSGNLMHDWGKDFVDLSVGSQKIQIGDGFIINGDGLSVGNNIADGQLDRGGAYYLTPRNAFHNTVKLHLGAQDLWRGDLIWLKSDNEIKAKPELGIAVLERGDEHATFGLTYIKGLGVDESLANSFSAQRDGLEVVSLRGQGDFGIKDLFLSFEYAHEDKSQGQEHAWYAEGAWTFSQLPWTPRLGYRYSRYSEDYDPLFSGYSRGYGTWFQGEVASNYSGPFQRNAGIHMAELQLHPTANLTLGALAYSFRSLDKRQGDLDASEVDAYLDWSVGENWVISPLVGLYKPKKSAEQGGSQLGNDNLNVYSQLVVAFHF</sequence>
<dbReference type="EMBL" id="CP015225">
    <property type="protein sequence ID" value="AMZ75298.1"/>
    <property type="molecule type" value="Genomic_DNA"/>
</dbReference>
<accession>A0A165ZVK8</accession>
<reference evidence="2" key="1">
    <citation type="submission" date="2016-04" db="EMBL/GenBank/DDBJ databases">
        <authorList>
            <person name="Ray J."/>
            <person name="Price M."/>
            <person name="Deutschbauer A."/>
        </authorList>
    </citation>
    <scope>NUCLEOTIDE SEQUENCE [LARGE SCALE GENOMIC DNA]</scope>
    <source>
        <strain evidence="2">FW300-N2E2</strain>
    </source>
</reference>
<organism evidence="1 2">
    <name type="scientific">Pseudomonas fluorescens</name>
    <dbReference type="NCBI Taxonomy" id="294"/>
    <lineage>
        <taxon>Bacteria</taxon>
        <taxon>Pseudomonadati</taxon>
        <taxon>Pseudomonadota</taxon>
        <taxon>Gammaproteobacteria</taxon>
        <taxon>Pseudomonadales</taxon>
        <taxon>Pseudomonadaceae</taxon>
        <taxon>Pseudomonas</taxon>
    </lineage>
</organism>
<name>A0A165ZVK8_PSEFL</name>
<proteinExistence type="predicted"/>
<dbReference type="Proteomes" id="UP000076083">
    <property type="component" value="Chromosome"/>
</dbReference>
<evidence type="ECO:0000313" key="2">
    <source>
        <dbReference type="Proteomes" id="UP000076083"/>
    </source>
</evidence>
<protein>
    <recommendedName>
        <fullName evidence="3">Alginate export domain-containing protein</fullName>
    </recommendedName>
</protein>